<evidence type="ECO:0000313" key="2">
    <source>
        <dbReference type="Proteomes" id="UP000539642"/>
    </source>
</evidence>
<dbReference type="EMBL" id="JACHEO010000001">
    <property type="protein sequence ID" value="MBB5346633.1"/>
    <property type="molecule type" value="Genomic_DNA"/>
</dbReference>
<organism evidence="1 2">
    <name type="scientific">Desulfoprunum benzoelyticum</name>
    <dbReference type="NCBI Taxonomy" id="1506996"/>
    <lineage>
        <taxon>Bacteria</taxon>
        <taxon>Pseudomonadati</taxon>
        <taxon>Thermodesulfobacteriota</taxon>
        <taxon>Desulfobulbia</taxon>
        <taxon>Desulfobulbales</taxon>
        <taxon>Desulfobulbaceae</taxon>
        <taxon>Desulfoprunum</taxon>
    </lineage>
</organism>
<dbReference type="AlphaFoldDB" id="A0A840UPZ1"/>
<dbReference type="GO" id="GO:0016301">
    <property type="term" value="F:kinase activity"/>
    <property type="evidence" value="ECO:0007669"/>
    <property type="project" value="UniProtKB-KW"/>
</dbReference>
<keyword evidence="1" id="KW-0808">Transferase</keyword>
<comment type="caution">
    <text evidence="1">The sequence shown here is derived from an EMBL/GenBank/DDBJ whole genome shotgun (WGS) entry which is preliminary data.</text>
</comment>
<reference evidence="1 2" key="1">
    <citation type="submission" date="2020-08" db="EMBL/GenBank/DDBJ databases">
        <title>Genomic Encyclopedia of Type Strains, Phase IV (KMG-IV): sequencing the most valuable type-strain genomes for metagenomic binning, comparative biology and taxonomic classification.</title>
        <authorList>
            <person name="Goeker M."/>
        </authorList>
    </citation>
    <scope>NUCLEOTIDE SEQUENCE [LARGE SCALE GENOMIC DNA]</scope>
    <source>
        <strain evidence="1 2">DSM 28570</strain>
    </source>
</reference>
<accession>A0A840UPZ1</accession>
<evidence type="ECO:0000313" key="1">
    <source>
        <dbReference type="EMBL" id="MBB5346633.1"/>
    </source>
</evidence>
<sequence length="41" mass="4740">MKAFLHREYDACLTKPIDSERLLSHLRSMQLIGEPVYGSSF</sequence>
<proteinExistence type="predicted"/>
<dbReference type="RefSeq" id="WP_275888784.1">
    <property type="nucleotide sequence ID" value="NZ_JACHEO010000001.1"/>
</dbReference>
<name>A0A840UPZ1_9BACT</name>
<keyword evidence="1" id="KW-0418">Kinase</keyword>
<protein>
    <submittedName>
        <fullName evidence="1">BarA-like signal transduction histidine kinase</fullName>
    </submittedName>
</protein>
<gene>
    <name evidence="1" type="ORF">HNQ81_000340</name>
</gene>
<keyword evidence="2" id="KW-1185">Reference proteome</keyword>
<dbReference type="Proteomes" id="UP000539642">
    <property type="component" value="Unassembled WGS sequence"/>
</dbReference>